<evidence type="ECO:0000313" key="1">
    <source>
        <dbReference type="EMBL" id="CAG8689939.1"/>
    </source>
</evidence>
<gene>
    <name evidence="1" type="ORF">SPELUC_LOCUS10695</name>
</gene>
<keyword evidence="2" id="KW-1185">Reference proteome</keyword>
<dbReference type="EMBL" id="CAJVPW010020620">
    <property type="protein sequence ID" value="CAG8689939.1"/>
    <property type="molecule type" value="Genomic_DNA"/>
</dbReference>
<accession>A0ACA9P8U4</accession>
<feature type="non-terminal residue" evidence="1">
    <location>
        <position position="1"/>
    </location>
</feature>
<reference evidence="1" key="1">
    <citation type="submission" date="2021-06" db="EMBL/GenBank/DDBJ databases">
        <authorList>
            <person name="Kallberg Y."/>
            <person name="Tangrot J."/>
            <person name="Rosling A."/>
        </authorList>
    </citation>
    <scope>NUCLEOTIDE SEQUENCE</scope>
    <source>
        <strain evidence="1">28 12/20/2015</strain>
    </source>
</reference>
<protein>
    <submittedName>
        <fullName evidence="1">6862_t:CDS:1</fullName>
    </submittedName>
</protein>
<sequence length="72" mass="7820">PSLSSCDSSDCLITNDITEETDGYYHNSIDMHVQLLLNSLSQLNLGNIEKEDSNSTSNDNDVKESADGISDP</sequence>
<proteinExistence type="predicted"/>
<name>A0ACA9P8U4_9GLOM</name>
<dbReference type="Proteomes" id="UP000789366">
    <property type="component" value="Unassembled WGS sequence"/>
</dbReference>
<comment type="caution">
    <text evidence="1">The sequence shown here is derived from an EMBL/GenBank/DDBJ whole genome shotgun (WGS) entry which is preliminary data.</text>
</comment>
<organism evidence="1 2">
    <name type="scientific">Cetraspora pellucida</name>
    <dbReference type="NCBI Taxonomy" id="1433469"/>
    <lineage>
        <taxon>Eukaryota</taxon>
        <taxon>Fungi</taxon>
        <taxon>Fungi incertae sedis</taxon>
        <taxon>Mucoromycota</taxon>
        <taxon>Glomeromycotina</taxon>
        <taxon>Glomeromycetes</taxon>
        <taxon>Diversisporales</taxon>
        <taxon>Gigasporaceae</taxon>
        <taxon>Cetraspora</taxon>
    </lineage>
</organism>
<evidence type="ECO:0000313" key="2">
    <source>
        <dbReference type="Proteomes" id="UP000789366"/>
    </source>
</evidence>